<sequence>MASFNALSTALSTSWDIFKTSTRLLSHRKALLFFPIAAAATVAVFIVALIILGLLLPPNIDKTSPQFVRAALAIDYVILLYVALFWQTALITQTTAALQGEKPSFTRGFAAARRYRTRLLPWVLIDTAVTWGFGIIDENLLYVGSLVHVLFIGRFLDLMWRAVSFQVLPTIVLRNVGTVEAIKTCKKTLRSMLSRNVLAQLGLRIFILVLVLPGVGMLFAAAAAGHGVLSGVLGLAGGLWIAAAILYGATVSGIYQTVLYRSAEASNHA</sequence>
<reference evidence="2 3" key="1">
    <citation type="submission" date="2014-01" db="EMBL/GenBank/DDBJ databases">
        <authorList>
            <person name="Zelazny A."/>
            <person name="Olivier K."/>
            <person name="Sampaio E.P."/>
            <person name="Holland S.M."/>
            <person name="Tallon L.J."/>
            <person name="Sadzewicz L.K."/>
            <person name="Sengamalay N."/>
            <person name="Fraser C.M."/>
            <person name="Hine E."/>
            <person name="Shefchek K.A."/>
            <person name="Das S.P."/>
            <person name="Shallom S.J."/>
            <person name="Agrawal S."/>
            <person name="Tettelin H."/>
        </authorList>
    </citation>
    <scope>NUCLEOTIDE SEQUENCE [LARGE SCALE GENOMIC DNA]</scope>
    <source>
        <strain evidence="2 3">MAB_030201_1075</strain>
    </source>
</reference>
<keyword evidence="1" id="KW-0472">Membrane</keyword>
<evidence type="ECO:0000256" key="1">
    <source>
        <dbReference type="SAM" id="Phobius"/>
    </source>
</evidence>
<feature type="transmembrane region" description="Helical" evidence="1">
    <location>
        <begin position="201"/>
        <end position="222"/>
    </location>
</feature>
<dbReference type="AlphaFoldDB" id="A0A829PT51"/>
<dbReference type="Proteomes" id="UP000019854">
    <property type="component" value="Unassembled WGS sequence"/>
</dbReference>
<feature type="transmembrane region" description="Helical" evidence="1">
    <location>
        <begin position="228"/>
        <end position="249"/>
    </location>
</feature>
<proteinExistence type="predicted"/>
<accession>A0A829PT51</accession>
<evidence type="ECO:0000313" key="3">
    <source>
        <dbReference type="Proteomes" id="UP000019854"/>
    </source>
</evidence>
<protein>
    <submittedName>
        <fullName evidence="2">Putative membrane protein</fullName>
    </submittedName>
</protein>
<dbReference type="InterPro" id="IPR046157">
    <property type="entry name" value="DUF6159"/>
</dbReference>
<dbReference type="EMBL" id="JAOX01000001">
    <property type="protein sequence ID" value="ETZ90232.1"/>
    <property type="molecule type" value="Genomic_DNA"/>
</dbReference>
<keyword evidence="1" id="KW-1133">Transmembrane helix</keyword>
<name>A0A829PT51_9MYCO</name>
<organism evidence="2 3">
    <name type="scientific">Mycobacteroides abscessus MAB_030201_1075</name>
    <dbReference type="NCBI Taxonomy" id="1335410"/>
    <lineage>
        <taxon>Bacteria</taxon>
        <taxon>Bacillati</taxon>
        <taxon>Actinomycetota</taxon>
        <taxon>Actinomycetes</taxon>
        <taxon>Mycobacteriales</taxon>
        <taxon>Mycobacteriaceae</taxon>
        <taxon>Mycobacteroides</taxon>
        <taxon>Mycobacteroides abscessus</taxon>
    </lineage>
</organism>
<keyword evidence="1" id="KW-0812">Transmembrane</keyword>
<gene>
    <name evidence="2" type="ORF">L829_3814</name>
</gene>
<comment type="caution">
    <text evidence="2">The sequence shown here is derived from an EMBL/GenBank/DDBJ whole genome shotgun (WGS) entry which is preliminary data.</text>
</comment>
<dbReference type="Pfam" id="PF19656">
    <property type="entry name" value="DUF6159"/>
    <property type="match status" value="1"/>
</dbReference>
<feature type="transmembrane region" description="Helical" evidence="1">
    <location>
        <begin position="119"/>
        <end position="136"/>
    </location>
</feature>
<evidence type="ECO:0000313" key="2">
    <source>
        <dbReference type="EMBL" id="ETZ90232.1"/>
    </source>
</evidence>
<feature type="transmembrane region" description="Helical" evidence="1">
    <location>
        <begin position="31"/>
        <end position="56"/>
    </location>
</feature>